<sequence length="455" mass="49615">MKRIDFENGTVTGNILGAALPMLVAQILNLLYNIVDRIYIARIPEVGTAALGGVGLCFPVIVIITAFANLFGGGGAPLFSIDRGRKKEQEATRIMNTSFSLVCSSALLLMMIGLLFSHPILTLFGASRSVMVYARPYLMVYLIGTLPSMVAVGMNPFINAQGYSLVGMLSVAIGAVVNLILDPLFIFVFGMGVRGAACATVISQCLSALFVFYFLTRKAELKVRLLKKNEIAENIGYAKNIISLGMAGFIMQLTNGLVTICCNNVLAVTGGDIYISVMTIISSVRQLVETPIHAMNEGASPILSYNYGARRPARVRKAGVVLAMMMILYTGVMWSVIILEPGALIRIFSTDAELMQDAMTALNQYFAAFIFMDFQYMGQTVFKSLNKKKQAIFFSLLRKVFIVVPLTYFMPYVLHMGTSGVFLAEPVSNVIGGSLCFITMLCMILPELKRMEVPA</sequence>
<feature type="transmembrane region" description="Helical" evidence="10">
    <location>
        <begin position="396"/>
        <end position="414"/>
    </location>
</feature>
<feature type="transmembrane region" description="Helical" evidence="10">
    <location>
        <begin position="138"/>
        <end position="158"/>
    </location>
</feature>
<comment type="subcellular location">
    <subcellularLocation>
        <location evidence="1">Cell membrane</location>
        <topology evidence="1">Multi-pass membrane protein</topology>
    </subcellularLocation>
</comment>
<keyword evidence="4" id="KW-0813">Transport</keyword>
<evidence type="ECO:0000256" key="9">
    <source>
        <dbReference type="ARBA" id="ARBA00023251"/>
    </source>
</evidence>
<dbReference type="InterPro" id="IPR048279">
    <property type="entry name" value="MdtK-like"/>
</dbReference>
<dbReference type="InterPro" id="IPR051327">
    <property type="entry name" value="MATE_MepA_subfamily"/>
</dbReference>
<keyword evidence="5" id="KW-1003">Cell membrane</keyword>
<feature type="transmembrane region" description="Helical" evidence="10">
    <location>
        <begin position="426"/>
        <end position="445"/>
    </location>
</feature>
<evidence type="ECO:0000313" key="11">
    <source>
        <dbReference type="EMBL" id="MBC5664981.1"/>
    </source>
</evidence>
<feature type="transmembrane region" description="Helical" evidence="10">
    <location>
        <begin position="358"/>
        <end position="376"/>
    </location>
</feature>
<accession>A0ABR7EUH0</accession>
<comment type="similarity">
    <text evidence="2">Belongs to the multi antimicrobial extrusion (MATE) (TC 2.A.66.1) family. MepA subfamily.</text>
</comment>
<keyword evidence="12" id="KW-1185">Reference proteome</keyword>
<keyword evidence="8 10" id="KW-0472">Membrane</keyword>
<evidence type="ECO:0000256" key="7">
    <source>
        <dbReference type="ARBA" id="ARBA00022989"/>
    </source>
</evidence>
<dbReference type="Proteomes" id="UP000647235">
    <property type="component" value="Unassembled WGS sequence"/>
</dbReference>
<keyword evidence="9" id="KW-0046">Antibiotic resistance</keyword>
<name>A0ABR7EUH0_9FIRM</name>
<dbReference type="CDD" id="cd13143">
    <property type="entry name" value="MATE_MepA_like"/>
    <property type="match status" value="1"/>
</dbReference>
<evidence type="ECO:0000313" key="12">
    <source>
        <dbReference type="Proteomes" id="UP000647235"/>
    </source>
</evidence>
<feature type="transmembrane region" description="Helical" evidence="10">
    <location>
        <begin position="52"/>
        <end position="79"/>
    </location>
</feature>
<comment type="caution">
    <text evidence="11">The sequence shown here is derived from an EMBL/GenBank/DDBJ whole genome shotgun (WGS) entry which is preliminary data.</text>
</comment>
<dbReference type="NCBIfam" id="TIGR00797">
    <property type="entry name" value="matE"/>
    <property type="match status" value="1"/>
</dbReference>
<feature type="transmembrane region" description="Helical" evidence="10">
    <location>
        <begin position="12"/>
        <end position="32"/>
    </location>
</feature>
<dbReference type="Pfam" id="PF01554">
    <property type="entry name" value="MatE"/>
    <property type="match status" value="2"/>
</dbReference>
<dbReference type="PIRSF" id="PIRSF006603">
    <property type="entry name" value="DinF"/>
    <property type="match status" value="1"/>
</dbReference>
<evidence type="ECO:0000256" key="2">
    <source>
        <dbReference type="ARBA" id="ARBA00008417"/>
    </source>
</evidence>
<dbReference type="InterPro" id="IPR002528">
    <property type="entry name" value="MATE_fam"/>
</dbReference>
<evidence type="ECO:0000256" key="6">
    <source>
        <dbReference type="ARBA" id="ARBA00022692"/>
    </source>
</evidence>
<reference evidence="11 12" key="1">
    <citation type="submission" date="2020-08" db="EMBL/GenBank/DDBJ databases">
        <title>Genome public.</title>
        <authorList>
            <person name="Liu C."/>
            <person name="Sun Q."/>
        </authorList>
    </citation>
    <scope>NUCLEOTIDE SEQUENCE [LARGE SCALE GENOMIC DNA]</scope>
    <source>
        <strain evidence="11 12">NSJ-36</strain>
    </source>
</reference>
<evidence type="ECO:0000256" key="5">
    <source>
        <dbReference type="ARBA" id="ARBA00022475"/>
    </source>
</evidence>
<evidence type="ECO:0000256" key="8">
    <source>
        <dbReference type="ARBA" id="ARBA00023136"/>
    </source>
</evidence>
<evidence type="ECO:0000256" key="1">
    <source>
        <dbReference type="ARBA" id="ARBA00004651"/>
    </source>
</evidence>
<evidence type="ECO:0000256" key="3">
    <source>
        <dbReference type="ARBA" id="ARBA00022106"/>
    </source>
</evidence>
<feature type="transmembrane region" description="Helical" evidence="10">
    <location>
        <begin position="193"/>
        <end position="215"/>
    </location>
</feature>
<dbReference type="PANTHER" id="PTHR43823">
    <property type="entry name" value="SPORULATION PROTEIN YKVU"/>
    <property type="match status" value="1"/>
</dbReference>
<protein>
    <recommendedName>
        <fullName evidence="3">Multidrug export protein MepA</fullName>
    </recommendedName>
</protein>
<feature type="transmembrane region" description="Helical" evidence="10">
    <location>
        <begin position="165"/>
        <end position="187"/>
    </location>
</feature>
<feature type="transmembrane region" description="Helical" evidence="10">
    <location>
        <begin position="318"/>
        <end position="338"/>
    </location>
</feature>
<dbReference type="InterPro" id="IPR045070">
    <property type="entry name" value="MATE_MepA-like"/>
</dbReference>
<evidence type="ECO:0000256" key="4">
    <source>
        <dbReference type="ARBA" id="ARBA00022448"/>
    </source>
</evidence>
<dbReference type="RefSeq" id="WP_186855730.1">
    <property type="nucleotide sequence ID" value="NZ_JACOOY010000007.1"/>
</dbReference>
<dbReference type="PANTHER" id="PTHR43823:SF3">
    <property type="entry name" value="MULTIDRUG EXPORT PROTEIN MEPA"/>
    <property type="match status" value="1"/>
</dbReference>
<keyword evidence="7 10" id="KW-1133">Transmembrane helix</keyword>
<proteinExistence type="inferred from homology"/>
<evidence type="ECO:0000256" key="10">
    <source>
        <dbReference type="SAM" id="Phobius"/>
    </source>
</evidence>
<gene>
    <name evidence="11" type="ORF">H8S07_06775</name>
</gene>
<keyword evidence="6 10" id="KW-0812">Transmembrane</keyword>
<feature type="transmembrane region" description="Helical" evidence="10">
    <location>
        <begin position="99"/>
        <end position="118"/>
    </location>
</feature>
<dbReference type="EMBL" id="JACOOY010000007">
    <property type="protein sequence ID" value="MBC5664981.1"/>
    <property type="molecule type" value="Genomic_DNA"/>
</dbReference>
<organism evidence="11 12">
    <name type="scientific">Dorea hominis</name>
    <dbReference type="NCBI Taxonomy" id="2763040"/>
    <lineage>
        <taxon>Bacteria</taxon>
        <taxon>Bacillati</taxon>
        <taxon>Bacillota</taxon>
        <taxon>Clostridia</taxon>
        <taxon>Lachnospirales</taxon>
        <taxon>Lachnospiraceae</taxon>
        <taxon>Dorea</taxon>
    </lineage>
</organism>